<evidence type="ECO:0000256" key="12">
    <source>
        <dbReference type="ARBA" id="ARBA00022695"/>
    </source>
</evidence>
<evidence type="ECO:0000256" key="13">
    <source>
        <dbReference type="ARBA" id="ARBA00022989"/>
    </source>
</evidence>
<keyword evidence="17" id="KW-1208">Phospholipid metabolism</keyword>
<evidence type="ECO:0000256" key="15">
    <source>
        <dbReference type="ARBA" id="ARBA00023136"/>
    </source>
</evidence>
<evidence type="ECO:0000256" key="4">
    <source>
        <dbReference type="ARBA" id="ARBA00005189"/>
    </source>
</evidence>
<evidence type="ECO:0000256" key="8">
    <source>
        <dbReference type="ARBA" id="ARBA00022475"/>
    </source>
</evidence>
<evidence type="ECO:0000313" key="20">
    <source>
        <dbReference type="EMBL" id="ARW19849.1"/>
    </source>
</evidence>
<dbReference type="PANTHER" id="PTHR46382:SF1">
    <property type="entry name" value="PHOSPHATIDATE CYTIDYLYLTRANSFERASE"/>
    <property type="match status" value="1"/>
</dbReference>
<dbReference type="Pfam" id="PF01148">
    <property type="entry name" value="CTP_transf_1"/>
    <property type="match status" value="1"/>
</dbReference>
<name>A0A1Y0VVJ4_PEDPE</name>
<dbReference type="PROSITE" id="PS01315">
    <property type="entry name" value="CDS"/>
    <property type="match status" value="1"/>
</dbReference>
<reference evidence="20 21" key="1">
    <citation type="submission" date="2017-05" db="EMBL/GenBank/DDBJ databases">
        <title>Genome sequence of Pediococcus pentosaceus strain SRCM100892.</title>
        <authorList>
            <person name="Cho S.H."/>
        </authorList>
    </citation>
    <scope>NUCLEOTIDE SEQUENCE [LARGE SCALE GENOMIC DNA]</scope>
    <source>
        <strain evidence="20 21">SRCM100892</strain>
    </source>
</reference>
<evidence type="ECO:0000256" key="3">
    <source>
        <dbReference type="ARBA" id="ARBA00005119"/>
    </source>
</evidence>
<dbReference type="EMBL" id="CP021474">
    <property type="protein sequence ID" value="ARW19849.1"/>
    <property type="molecule type" value="Genomic_DNA"/>
</dbReference>
<feature type="transmembrane region" description="Helical" evidence="19">
    <location>
        <begin position="148"/>
        <end position="166"/>
    </location>
</feature>
<feature type="transmembrane region" description="Helical" evidence="19">
    <location>
        <begin position="123"/>
        <end position="142"/>
    </location>
</feature>
<dbReference type="GO" id="GO:0005886">
    <property type="term" value="C:plasma membrane"/>
    <property type="evidence" value="ECO:0007669"/>
    <property type="project" value="UniProtKB-SubCell"/>
</dbReference>
<dbReference type="InterPro" id="IPR000374">
    <property type="entry name" value="PC_trans"/>
</dbReference>
<dbReference type="Proteomes" id="UP000196118">
    <property type="component" value="Chromosome"/>
</dbReference>
<dbReference type="EC" id="2.7.7.41" evidence="6 18"/>
<dbReference type="GO" id="GO:0016024">
    <property type="term" value="P:CDP-diacylglycerol biosynthetic process"/>
    <property type="evidence" value="ECO:0007669"/>
    <property type="project" value="UniProtKB-UniPathway"/>
</dbReference>
<proteinExistence type="inferred from homology"/>
<evidence type="ECO:0000256" key="6">
    <source>
        <dbReference type="ARBA" id="ARBA00012487"/>
    </source>
</evidence>
<dbReference type="UniPathway" id="UPA00557">
    <property type="reaction ID" value="UER00614"/>
</dbReference>
<evidence type="ECO:0000256" key="11">
    <source>
        <dbReference type="ARBA" id="ARBA00022692"/>
    </source>
</evidence>
<comment type="subcellular location">
    <subcellularLocation>
        <location evidence="2">Cell membrane</location>
        <topology evidence="2">Multi-pass membrane protein</topology>
    </subcellularLocation>
</comment>
<evidence type="ECO:0000256" key="16">
    <source>
        <dbReference type="ARBA" id="ARBA00023209"/>
    </source>
</evidence>
<keyword evidence="8" id="KW-1003">Cell membrane</keyword>
<dbReference type="GO" id="GO:0004605">
    <property type="term" value="F:phosphatidate cytidylyltransferase activity"/>
    <property type="evidence" value="ECO:0007669"/>
    <property type="project" value="UniProtKB-EC"/>
</dbReference>
<dbReference type="AlphaFoldDB" id="A0A1Y0VVJ4"/>
<evidence type="ECO:0000256" key="9">
    <source>
        <dbReference type="ARBA" id="ARBA00022516"/>
    </source>
</evidence>
<comment type="catalytic activity">
    <reaction evidence="1 18">
        <text>a 1,2-diacyl-sn-glycero-3-phosphate + CTP + H(+) = a CDP-1,2-diacyl-sn-glycerol + diphosphate</text>
        <dbReference type="Rhea" id="RHEA:16229"/>
        <dbReference type="ChEBI" id="CHEBI:15378"/>
        <dbReference type="ChEBI" id="CHEBI:33019"/>
        <dbReference type="ChEBI" id="CHEBI:37563"/>
        <dbReference type="ChEBI" id="CHEBI:58332"/>
        <dbReference type="ChEBI" id="CHEBI:58608"/>
        <dbReference type="EC" id="2.7.7.41"/>
    </reaction>
</comment>
<feature type="transmembrane region" description="Helical" evidence="19">
    <location>
        <begin position="20"/>
        <end position="49"/>
    </location>
</feature>
<keyword evidence="16" id="KW-0594">Phospholipid biosynthesis</keyword>
<keyword evidence="12 18" id="KW-0548">Nucleotidyltransferase</keyword>
<keyword evidence="11 18" id="KW-0812">Transmembrane</keyword>
<evidence type="ECO:0000313" key="21">
    <source>
        <dbReference type="Proteomes" id="UP000196118"/>
    </source>
</evidence>
<keyword evidence="15 19" id="KW-0472">Membrane</keyword>
<protein>
    <recommendedName>
        <fullName evidence="7 18">Phosphatidate cytidylyltransferase</fullName>
        <ecNumber evidence="6 18">2.7.7.41</ecNumber>
    </recommendedName>
</protein>
<evidence type="ECO:0000256" key="7">
    <source>
        <dbReference type="ARBA" id="ARBA00019373"/>
    </source>
</evidence>
<feature type="transmembrane region" description="Helical" evidence="19">
    <location>
        <begin position="92"/>
        <end position="111"/>
    </location>
</feature>
<comment type="pathway">
    <text evidence="4">Lipid metabolism.</text>
</comment>
<organism evidence="20 21">
    <name type="scientific">Pediococcus pentosaceus</name>
    <dbReference type="NCBI Taxonomy" id="1255"/>
    <lineage>
        <taxon>Bacteria</taxon>
        <taxon>Bacillati</taxon>
        <taxon>Bacillota</taxon>
        <taxon>Bacilli</taxon>
        <taxon>Lactobacillales</taxon>
        <taxon>Lactobacillaceae</taxon>
        <taxon>Pediococcus</taxon>
    </lineage>
</organism>
<feature type="transmembrane region" description="Helical" evidence="19">
    <location>
        <begin position="187"/>
        <end position="204"/>
    </location>
</feature>
<comment type="pathway">
    <text evidence="3 18">Phospholipid metabolism; CDP-diacylglycerol biosynthesis; CDP-diacylglycerol from sn-glycerol 3-phosphate: step 3/3.</text>
</comment>
<keyword evidence="13 19" id="KW-1133">Transmembrane helix</keyword>
<evidence type="ECO:0000256" key="10">
    <source>
        <dbReference type="ARBA" id="ARBA00022679"/>
    </source>
</evidence>
<evidence type="ECO:0000256" key="18">
    <source>
        <dbReference type="RuleBase" id="RU003938"/>
    </source>
</evidence>
<keyword evidence="9" id="KW-0444">Lipid biosynthesis</keyword>
<dbReference type="PANTHER" id="PTHR46382">
    <property type="entry name" value="PHOSPHATIDATE CYTIDYLYLTRANSFERASE"/>
    <property type="match status" value="1"/>
</dbReference>
<evidence type="ECO:0000256" key="5">
    <source>
        <dbReference type="ARBA" id="ARBA00010185"/>
    </source>
</evidence>
<evidence type="ECO:0000256" key="17">
    <source>
        <dbReference type="ARBA" id="ARBA00023264"/>
    </source>
</evidence>
<evidence type="ECO:0000256" key="19">
    <source>
        <dbReference type="SAM" id="Phobius"/>
    </source>
</evidence>
<keyword evidence="14" id="KW-0443">Lipid metabolism</keyword>
<accession>A0A1Y0VVJ4</accession>
<evidence type="ECO:0000256" key="14">
    <source>
        <dbReference type="ARBA" id="ARBA00023098"/>
    </source>
</evidence>
<evidence type="ECO:0000256" key="1">
    <source>
        <dbReference type="ARBA" id="ARBA00001698"/>
    </source>
</evidence>
<comment type="similarity">
    <text evidence="5 18">Belongs to the CDS family.</text>
</comment>
<feature type="transmembrane region" description="Helical" evidence="19">
    <location>
        <begin position="61"/>
        <end position="80"/>
    </location>
</feature>
<gene>
    <name evidence="20" type="primary">cds1</name>
    <name evidence="20" type="ORF">S100892_01276</name>
</gene>
<evidence type="ECO:0000256" key="2">
    <source>
        <dbReference type="ARBA" id="ARBA00004651"/>
    </source>
</evidence>
<keyword evidence="10 18" id="KW-0808">Transferase</keyword>
<sequence>MIDVLVQLKSEELILKQRVITAVVALIIFIPIVFLGGTLIEIAALALAVVAMSEVLIMKRILLVTPEAIISILGTLFLVAPKSWMHDLPSQINTPFVSLIFAIALMVRVVFSKNRFNFDDAGVLTLTMLYIGFGFNMFVQARTVGLGMLMYLLLTVWSTDSGAYLVGRKIGKTKLAPQISPNKTWEGSIGGTVVAIIVGIIFSVTGLIHFGILATILMTLFLSIAGQLGDLVESSLKRYYGVKDSGRILPGHGGILDRFDSLLLVLPMAYLLGLL</sequence>